<reference evidence="3" key="1">
    <citation type="submission" date="2023-06" db="EMBL/GenBank/DDBJ databases">
        <title>Genomic of Agaribacillus aureum.</title>
        <authorList>
            <person name="Wang G."/>
        </authorList>
    </citation>
    <scope>NUCLEOTIDE SEQUENCE</scope>
    <source>
        <strain evidence="3">BMA12</strain>
    </source>
</reference>
<evidence type="ECO:0000256" key="1">
    <source>
        <dbReference type="SAM" id="Phobius"/>
    </source>
</evidence>
<dbReference type="EMBL" id="JAUJEB010000001">
    <property type="protein sequence ID" value="MDN5211081.1"/>
    <property type="molecule type" value="Genomic_DNA"/>
</dbReference>
<dbReference type="InterPro" id="IPR012373">
    <property type="entry name" value="Ferrdict_sens_TM"/>
</dbReference>
<evidence type="ECO:0000313" key="4">
    <source>
        <dbReference type="Proteomes" id="UP001172083"/>
    </source>
</evidence>
<dbReference type="PANTHER" id="PTHR30273:SF2">
    <property type="entry name" value="PROTEIN FECR"/>
    <property type="match status" value="1"/>
</dbReference>
<dbReference type="InterPro" id="IPR006860">
    <property type="entry name" value="FecR"/>
</dbReference>
<feature type="transmembrane region" description="Helical" evidence="1">
    <location>
        <begin position="95"/>
        <end position="116"/>
    </location>
</feature>
<comment type="caution">
    <text evidence="3">The sequence shown here is derived from an EMBL/GenBank/DDBJ whole genome shotgun (WGS) entry which is preliminary data.</text>
</comment>
<keyword evidence="4" id="KW-1185">Reference proteome</keyword>
<feature type="domain" description="FecR protein" evidence="2">
    <location>
        <begin position="150"/>
        <end position="239"/>
    </location>
</feature>
<proteinExistence type="predicted"/>
<name>A0ABT8L1D5_9BACT</name>
<dbReference type="Proteomes" id="UP001172083">
    <property type="component" value="Unassembled WGS sequence"/>
</dbReference>
<keyword evidence="1" id="KW-0812">Transmembrane</keyword>
<accession>A0ABT8L1D5</accession>
<dbReference type="PANTHER" id="PTHR30273">
    <property type="entry name" value="PERIPLASMIC SIGNAL SENSOR AND SIGMA FACTOR ACTIVATOR FECR-RELATED"/>
    <property type="match status" value="1"/>
</dbReference>
<dbReference type="RefSeq" id="WP_346756417.1">
    <property type="nucleotide sequence ID" value="NZ_JAUJEB010000001.1"/>
</dbReference>
<keyword evidence="1" id="KW-0472">Membrane</keyword>
<organism evidence="3 4">
    <name type="scientific">Agaribacillus aureus</name>
    <dbReference type="NCBI Taxonomy" id="3051825"/>
    <lineage>
        <taxon>Bacteria</taxon>
        <taxon>Pseudomonadati</taxon>
        <taxon>Bacteroidota</taxon>
        <taxon>Cytophagia</taxon>
        <taxon>Cytophagales</taxon>
        <taxon>Splendidivirgaceae</taxon>
        <taxon>Agaribacillus</taxon>
    </lineage>
</organism>
<gene>
    <name evidence="3" type="ORF">QQ020_03440</name>
</gene>
<protein>
    <submittedName>
        <fullName evidence="3">FecR family protein</fullName>
    </submittedName>
</protein>
<evidence type="ECO:0000259" key="2">
    <source>
        <dbReference type="Pfam" id="PF04773"/>
    </source>
</evidence>
<dbReference type="Gene3D" id="2.60.120.1440">
    <property type="match status" value="1"/>
</dbReference>
<evidence type="ECO:0000313" key="3">
    <source>
        <dbReference type="EMBL" id="MDN5211081.1"/>
    </source>
</evidence>
<sequence length="387" mass="44123">MDINTTIWDLMARKLAGELSTEEEATLHTWIKENPGSEKVLDQLGNIWKQVAQPGDIVMPKQELVWKALNDQLDLEDESVTIKPLVVEHDTRKRYLPVAAGLLAAVVLILVISSVFHPGVEKNDPIARELIVAPAELSIFPEKPAAIKLTSDSSQVYVLPDKSRVWLNKNSRISYLPDFGDSIRKIQLKGEAFFEIQRDEARPFIISANGSETRVLGTTFNLRAYEKEDPVLTVVSGKVAFANEDTGNDVLLLTKGEKATLHKKENMLSKKKNDQQHFLDWKHILVYKKEISYPANYMKSTTEWKKSKIKQTEIRGQIKNLATLATYKNVKLRVSYYKKRKKKNHVFTVYKSLGPGETIHYKYRLADWFARTDNLKIEIVDASVSKN</sequence>
<dbReference type="Pfam" id="PF04773">
    <property type="entry name" value="FecR"/>
    <property type="match status" value="1"/>
</dbReference>
<keyword evidence="1" id="KW-1133">Transmembrane helix</keyword>